<comment type="similarity">
    <text evidence="1">Belongs to the P-Pant transferase superfamily. Gsp/Sfp/HetI/AcpT family.</text>
</comment>
<dbReference type="RefSeq" id="WP_200747957.1">
    <property type="nucleotide sequence ID" value="NZ_JAEOAH010000003.1"/>
</dbReference>
<evidence type="ECO:0000259" key="3">
    <source>
        <dbReference type="Pfam" id="PF01648"/>
    </source>
</evidence>
<dbReference type="Proteomes" id="UP000618943">
    <property type="component" value="Unassembled WGS sequence"/>
</dbReference>
<evidence type="ECO:0000256" key="2">
    <source>
        <dbReference type="ARBA" id="ARBA00022679"/>
    </source>
</evidence>
<gene>
    <name evidence="5" type="ORF">JFL43_03590</name>
</gene>
<dbReference type="GO" id="GO:0016740">
    <property type="term" value="F:transferase activity"/>
    <property type="evidence" value="ECO:0007669"/>
    <property type="project" value="UniProtKB-KW"/>
</dbReference>
<sequence length="195" mass="22880">MIEIFAVNIFNTFNFSTYEQLLKILPLKKRNKLKKFNIFEDSMRGLVAGILIRNIIKQKKIRNNNQFEFTTNTYGKTFLSDVQNFKFNLSHSEDWVVCAIDGNQIGIDVEMEKLIDPQIAHQFFTKKECDYIFSLVDYQVPRFFEIWTLKESYIKAVGLGLSLPLNSFSIILDTNENTHMIESESHDTSFYFKTN</sequence>
<evidence type="ECO:0000313" key="6">
    <source>
        <dbReference type="Proteomes" id="UP000618943"/>
    </source>
</evidence>
<comment type="caution">
    <text evidence="5">The sequence shown here is derived from an EMBL/GenBank/DDBJ whole genome shotgun (WGS) entry which is preliminary data.</text>
</comment>
<keyword evidence="2 5" id="KW-0808">Transferase</keyword>
<evidence type="ECO:0000259" key="4">
    <source>
        <dbReference type="Pfam" id="PF22624"/>
    </source>
</evidence>
<dbReference type="SUPFAM" id="SSF56214">
    <property type="entry name" value="4'-phosphopantetheinyl transferase"/>
    <property type="match status" value="2"/>
</dbReference>
<reference evidence="5 6" key="1">
    <citation type="submission" date="2020-12" db="EMBL/GenBank/DDBJ databases">
        <title>YIM B01967 draft genome.</title>
        <authorList>
            <person name="Yan X."/>
        </authorList>
    </citation>
    <scope>NUCLEOTIDE SEQUENCE [LARGE SCALE GENOMIC DNA]</scope>
    <source>
        <strain evidence="5 6">YIM B01967</strain>
    </source>
</reference>
<dbReference type="InterPro" id="IPR008278">
    <property type="entry name" value="4-PPantetheinyl_Trfase_dom"/>
</dbReference>
<dbReference type="EMBL" id="JAEOAH010000003">
    <property type="protein sequence ID" value="MBK3493954.1"/>
    <property type="molecule type" value="Genomic_DNA"/>
</dbReference>
<dbReference type="PANTHER" id="PTHR12215:SF10">
    <property type="entry name" value="L-AMINOADIPATE-SEMIALDEHYDE DEHYDROGENASE-PHOSPHOPANTETHEINYL TRANSFERASE"/>
    <property type="match status" value="1"/>
</dbReference>
<dbReference type="InterPro" id="IPR055066">
    <property type="entry name" value="AASDHPPT_N"/>
</dbReference>
<accession>A0ABS1H3H5</accession>
<dbReference type="Gene3D" id="3.90.470.20">
    <property type="entry name" value="4'-phosphopantetheinyl transferase domain"/>
    <property type="match status" value="2"/>
</dbReference>
<feature type="domain" description="4'-phosphopantetheinyl transferase N-terminal" evidence="4">
    <location>
        <begin position="17"/>
        <end position="99"/>
    </location>
</feature>
<evidence type="ECO:0000256" key="1">
    <source>
        <dbReference type="ARBA" id="ARBA00010990"/>
    </source>
</evidence>
<dbReference type="PANTHER" id="PTHR12215">
    <property type="entry name" value="PHOSPHOPANTETHEINE TRANSFERASE"/>
    <property type="match status" value="1"/>
</dbReference>
<dbReference type="Pfam" id="PF22624">
    <property type="entry name" value="AASDHPPT_N"/>
    <property type="match status" value="1"/>
</dbReference>
<evidence type="ECO:0000313" key="5">
    <source>
        <dbReference type="EMBL" id="MBK3493954.1"/>
    </source>
</evidence>
<organism evidence="5 6">
    <name type="scientific">Viridibacillus soli</name>
    <dbReference type="NCBI Taxonomy" id="2798301"/>
    <lineage>
        <taxon>Bacteria</taxon>
        <taxon>Bacillati</taxon>
        <taxon>Bacillota</taxon>
        <taxon>Bacilli</taxon>
        <taxon>Bacillales</taxon>
        <taxon>Caryophanaceae</taxon>
        <taxon>Viridibacillus</taxon>
    </lineage>
</organism>
<feature type="domain" description="4'-phosphopantetheinyl transferase" evidence="3">
    <location>
        <begin position="104"/>
        <end position="181"/>
    </location>
</feature>
<dbReference type="InterPro" id="IPR037143">
    <property type="entry name" value="4-PPantetheinyl_Trfase_dom_sf"/>
</dbReference>
<protein>
    <submittedName>
        <fullName evidence="5">4'-phosphopantetheinyl transferase superfamily protein</fullName>
    </submittedName>
</protein>
<proteinExistence type="inferred from homology"/>
<dbReference type="Pfam" id="PF01648">
    <property type="entry name" value="ACPS"/>
    <property type="match status" value="1"/>
</dbReference>
<dbReference type="InterPro" id="IPR050559">
    <property type="entry name" value="P-Pant_transferase_sf"/>
</dbReference>
<name>A0ABS1H3H5_9BACL</name>
<keyword evidence="6" id="KW-1185">Reference proteome</keyword>